<reference evidence="1" key="2">
    <citation type="submission" date="2025-09" db="UniProtKB">
        <authorList>
            <consortium name="Ensembl"/>
        </authorList>
    </citation>
    <scope>IDENTIFICATION</scope>
</reference>
<dbReference type="AlphaFoldDB" id="A0A8C5X599"/>
<dbReference type="Proteomes" id="UP000694560">
    <property type="component" value="Unplaced"/>
</dbReference>
<name>A0A8C5X599_9PASS</name>
<accession>A0A8C5X599</accession>
<dbReference type="Ensembl" id="ENSMCST00000012144.1">
    <property type="protein sequence ID" value="ENSMCSP00000011838.1"/>
    <property type="gene ID" value="ENSMCSG00000008388.1"/>
</dbReference>
<sequence>MPMNTTQSYQGTSVQRLPCWPSILSQWQLQGLLPGSASLAETNPHWRPHCMLQGLSNEPTYPFFSLLCRKYFISSLKHHFSIFNHPFSLRSFLHKKKSGKHFSLTNFPGCSAIPTSTGVNTKFWEKEQQLLERDWLHLKCLHRFY</sequence>
<protein>
    <submittedName>
        <fullName evidence="1">Uncharacterized protein</fullName>
    </submittedName>
</protein>
<reference evidence="1" key="1">
    <citation type="submission" date="2025-08" db="UniProtKB">
        <authorList>
            <consortium name="Ensembl"/>
        </authorList>
    </citation>
    <scope>IDENTIFICATION</scope>
</reference>
<evidence type="ECO:0000313" key="1">
    <source>
        <dbReference type="Ensembl" id="ENSMCSP00000011838.1"/>
    </source>
</evidence>
<proteinExistence type="predicted"/>
<evidence type="ECO:0000313" key="2">
    <source>
        <dbReference type="Proteomes" id="UP000694560"/>
    </source>
</evidence>
<organism evidence="1 2">
    <name type="scientific">Malurus cyaneus samueli</name>
    <dbReference type="NCBI Taxonomy" id="2593467"/>
    <lineage>
        <taxon>Eukaryota</taxon>
        <taxon>Metazoa</taxon>
        <taxon>Chordata</taxon>
        <taxon>Craniata</taxon>
        <taxon>Vertebrata</taxon>
        <taxon>Euteleostomi</taxon>
        <taxon>Archelosauria</taxon>
        <taxon>Archosauria</taxon>
        <taxon>Dinosauria</taxon>
        <taxon>Saurischia</taxon>
        <taxon>Theropoda</taxon>
        <taxon>Coelurosauria</taxon>
        <taxon>Aves</taxon>
        <taxon>Neognathae</taxon>
        <taxon>Neoaves</taxon>
        <taxon>Telluraves</taxon>
        <taxon>Australaves</taxon>
        <taxon>Passeriformes</taxon>
        <taxon>Meliphagoidea</taxon>
        <taxon>Maluridae</taxon>
        <taxon>Malurus</taxon>
    </lineage>
</organism>
<keyword evidence="2" id="KW-1185">Reference proteome</keyword>